<dbReference type="AlphaFoldDB" id="A0A645I5R7"/>
<dbReference type="InterPro" id="IPR008778">
    <property type="entry name" value="Pirin_C_dom"/>
</dbReference>
<evidence type="ECO:0000313" key="2">
    <source>
        <dbReference type="EMBL" id="MPN46236.1"/>
    </source>
</evidence>
<gene>
    <name evidence="2" type="ORF">SDC9_193819</name>
</gene>
<feature type="domain" description="Pirin C-terminal" evidence="1">
    <location>
        <begin position="8"/>
        <end position="66"/>
    </location>
</feature>
<dbReference type="SUPFAM" id="SSF51182">
    <property type="entry name" value="RmlC-like cupins"/>
    <property type="match status" value="1"/>
</dbReference>
<name>A0A645I5R7_9ZZZZ</name>
<dbReference type="InterPro" id="IPR011051">
    <property type="entry name" value="RmlC_Cupin_sf"/>
</dbReference>
<dbReference type="Pfam" id="PF05726">
    <property type="entry name" value="Pirin_C"/>
    <property type="match status" value="1"/>
</dbReference>
<evidence type="ECO:0000259" key="1">
    <source>
        <dbReference type="Pfam" id="PF05726"/>
    </source>
</evidence>
<organism evidence="2">
    <name type="scientific">bioreactor metagenome</name>
    <dbReference type="NCBI Taxonomy" id="1076179"/>
    <lineage>
        <taxon>unclassified sequences</taxon>
        <taxon>metagenomes</taxon>
        <taxon>ecological metagenomes</taxon>
    </lineage>
</organism>
<protein>
    <recommendedName>
        <fullName evidence="1">Pirin C-terminal domain-containing protein</fullName>
    </recommendedName>
</protein>
<reference evidence="2" key="1">
    <citation type="submission" date="2019-08" db="EMBL/GenBank/DDBJ databases">
        <authorList>
            <person name="Kucharzyk K."/>
            <person name="Murdoch R.W."/>
            <person name="Higgins S."/>
            <person name="Loffler F."/>
        </authorList>
    </citation>
    <scope>NUCLEOTIDE SEQUENCE</scope>
</reference>
<sequence length="100" mass="11421">MGGNRRVRVVAQQPLLLENRGTQAVSLMVMQGVPLEEPVIRSTVYVTNTIDELHQAKRDFQRTQFGGWPWNTRQPMHGPGFRRFAQYAGQQETEEPGQGR</sequence>
<accession>A0A645I5R7</accession>
<dbReference type="EMBL" id="VSSQ01106733">
    <property type="protein sequence ID" value="MPN46236.1"/>
    <property type="molecule type" value="Genomic_DNA"/>
</dbReference>
<comment type="caution">
    <text evidence="2">The sequence shown here is derived from an EMBL/GenBank/DDBJ whole genome shotgun (WGS) entry which is preliminary data.</text>
</comment>
<proteinExistence type="predicted"/>